<dbReference type="SFLD" id="SFLDS00003">
    <property type="entry name" value="Haloacid_Dehalogenase"/>
    <property type="match status" value="1"/>
</dbReference>
<organism evidence="8 9">
    <name type="scientific">Candidatus Opimibacter skivensis</name>
    <dbReference type="NCBI Taxonomy" id="2982028"/>
    <lineage>
        <taxon>Bacteria</taxon>
        <taxon>Pseudomonadati</taxon>
        <taxon>Bacteroidota</taxon>
        <taxon>Saprospiria</taxon>
        <taxon>Saprospirales</taxon>
        <taxon>Saprospiraceae</taxon>
        <taxon>Candidatus Opimibacter</taxon>
    </lineage>
</organism>
<keyword evidence="4 7" id="KW-0479">Metal-binding</keyword>
<evidence type="ECO:0000256" key="7">
    <source>
        <dbReference type="PIRSR" id="PIRSR006118-2"/>
    </source>
</evidence>
<dbReference type="PIRSF" id="PIRSF006118">
    <property type="entry name" value="KDO8-P_Ptase"/>
    <property type="match status" value="1"/>
</dbReference>
<name>A0A9D7XM60_9BACT</name>
<evidence type="ECO:0000256" key="5">
    <source>
        <dbReference type="ARBA" id="ARBA00022801"/>
    </source>
</evidence>
<dbReference type="GO" id="GO:0046872">
    <property type="term" value="F:metal ion binding"/>
    <property type="evidence" value="ECO:0007669"/>
    <property type="project" value="UniProtKB-KW"/>
</dbReference>
<keyword evidence="6 7" id="KW-0460">Magnesium</keyword>
<dbReference type="SFLD" id="SFLDG01138">
    <property type="entry name" value="C1.6.2:_Deoxy-d-mannose-octulo"/>
    <property type="match status" value="1"/>
</dbReference>
<proteinExistence type="inferred from homology"/>
<dbReference type="InterPro" id="IPR006549">
    <property type="entry name" value="HAD-SF_hydro_IIIA"/>
</dbReference>
<dbReference type="GO" id="GO:0008781">
    <property type="term" value="F:N-acylneuraminate cytidylyltransferase activity"/>
    <property type="evidence" value="ECO:0007669"/>
    <property type="project" value="TreeGrafter"/>
</dbReference>
<dbReference type="InterPro" id="IPR010023">
    <property type="entry name" value="KdsC_fam"/>
</dbReference>
<dbReference type="InterPro" id="IPR023214">
    <property type="entry name" value="HAD_sf"/>
</dbReference>
<protein>
    <submittedName>
        <fullName evidence="8">HAD-IIIA family hydrolase</fullName>
    </submittedName>
</protein>
<evidence type="ECO:0000256" key="1">
    <source>
        <dbReference type="ARBA" id="ARBA00001946"/>
    </source>
</evidence>
<comment type="cofactor">
    <cofactor evidence="1 7">
        <name>Mg(2+)</name>
        <dbReference type="ChEBI" id="CHEBI:18420"/>
    </cofactor>
</comment>
<accession>A0A9D7XM60</accession>
<dbReference type="NCBIfam" id="TIGR01670">
    <property type="entry name" value="KdsC-phosphatas"/>
    <property type="match status" value="1"/>
</dbReference>
<evidence type="ECO:0000256" key="2">
    <source>
        <dbReference type="ARBA" id="ARBA00005893"/>
    </source>
</evidence>
<dbReference type="InterPro" id="IPR050793">
    <property type="entry name" value="CMP-NeuNAc_synthase"/>
</dbReference>
<sequence>MEEITLKEKAGRVKMLILDVDGTLTDGGIYIDANGVQAKKFNIRDGMGITLLQAAGINVGIISHSRAQTILDERARMLGIQYVYSGKESKLEVLNRWTEELSISLEEIAFIGDDVNDIEVLQRVGLSACPADAHFKVINVVDVVLQRDGGKGCVREFIDRFLLSE</sequence>
<dbReference type="PANTHER" id="PTHR21485:SF3">
    <property type="entry name" value="N-ACYLNEURAMINATE CYTIDYLYLTRANSFERASE"/>
    <property type="match status" value="1"/>
</dbReference>
<dbReference type="FunFam" id="3.40.50.1000:FF:000029">
    <property type="entry name" value="3-deoxy-D-manno-octulosonate 8-phosphate phosphatase KdsC"/>
    <property type="match status" value="1"/>
</dbReference>
<evidence type="ECO:0000256" key="4">
    <source>
        <dbReference type="ARBA" id="ARBA00022723"/>
    </source>
</evidence>
<dbReference type="Proteomes" id="UP000808337">
    <property type="component" value="Unassembled WGS sequence"/>
</dbReference>
<feature type="binding site" evidence="7">
    <location>
        <position position="113"/>
    </location>
    <ligand>
        <name>Mg(2+)</name>
        <dbReference type="ChEBI" id="CHEBI:18420"/>
    </ligand>
</feature>
<dbReference type="GO" id="GO:0016788">
    <property type="term" value="F:hydrolase activity, acting on ester bonds"/>
    <property type="evidence" value="ECO:0007669"/>
    <property type="project" value="InterPro"/>
</dbReference>
<comment type="similarity">
    <text evidence="2">Belongs to the KdsC family.</text>
</comment>
<dbReference type="Pfam" id="PF08282">
    <property type="entry name" value="Hydrolase_3"/>
    <property type="match status" value="1"/>
</dbReference>
<dbReference type="PANTHER" id="PTHR21485">
    <property type="entry name" value="HAD SUPERFAMILY MEMBERS CMAS AND KDSC"/>
    <property type="match status" value="1"/>
</dbReference>
<dbReference type="InterPro" id="IPR036412">
    <property type="entry name" value="HAD-like_sf"/>
</dbReference>
<dbReference type="AlphaFoldDB" id="A0A9D7XM60"/>
<dbReference type="CDD" id="cd01630">
    <property type="entry name" value="HAD_KDO-like"/>
    <property type="match status" value="1"/>
</dbReference>
<gene>
    <name evidence="8" type="ORF">IPP15_05555</name>
</gene>
<evidence type="ECO:0000256" key="3">
    <source>
        <dbReference type="ARBA" id="ARBA00011881"/>
    </source>
</evidence>
<comment type="subunit">
    <text evidence="3">Homotetramer.</text>
</comment>
<reference evidence="8 9" key="1">
    <citation type="submission" date="2020-10" db="EMBL/GenBank/DDBJ databases">
        <title>Connecting structure to function with the recovery of over 1000 high-quality activated sludge metagenome-assembled genomes encoding full-length rRNA genes using long-read sequencing.</title>
        <authorList>
            <person name="Singleton C.M."/>
            <person name="Petriglieri F."/>
            <person name="Kristensen J.M."/>
            <person name="Kirkegaard R.H."/>
            <person name="Michaelsen T.Y."/>
            <person name="Andersen M.H."/>
            <person name="Karst S.M."/>
            <person name="Dueholm M.S."/>
            <person name="Nielsen P.H."/>
            <person name="Albertsen M."/>
        </authorList>
    </citation>
    <scope>NUCLEOTIDE SEQUENCE [LARGE SCALE GENOMIC DNA]</scope>
    <source>
        <strain evidence="8">Ribe_18-Q3-R11-54_MAXAC.273</strain>
    </source>
</reference>
<dbReference type="NCBIfam" id="TIGR01662">
    <property type="entry name" value="HAD-SF-IIIA"/>
    <property type="match status" value="1"/>
</dbReference>
<dbReference type="Gene3D" id="3.40.50.1000">
    <property type="entry name" value="HAD superfamily/HAD-like"/>
    <property type="match status" value="1"/>
</dbReference>
<dbReference type="SFLD" id="SFLDG01136">
    <property type="entry name" value="C1.6:_Phosphoserine_Phosphatas"/>
    <property type="match status" value="1"/>
</dbReference>
<evidence type="ECO:0000313" key="9">
    <source>
        <dbReference type="Proteomes" id="UP000808337"/>
    </source>
</evidence>
<comment type="caution">
    <text evidence="8">The sequence shown here is derived from an EMBL/GenBank/DDBJ whole genome shotgun (WGS) entry which is preliminary data.</text>
</comment>
<keyword evidence="5 8" id="KW-0378">Hydrolase</keyword>
<feature type="binding site" evidence="7">
    <location>
        <position position="21"/>
    </location>
    <ligand>
        <name>substrate</name>
    </ligand>
</feature>
<feature type="binding site" evidence="7">
    <location>
        <position position="19"/>
    </location>
    <ligand>
        <name>Mg(2+)</name>
        <dbReference type="ChEBI" id="CHEBI:18420"/>
    </ligand>
</feature>
<dbReference type="SUPFAM" id="SSF56784">
    <property type="entry name" value="HAD-like"/>
    <property type="match status" value="1"/>
</dbReference>
<evidence type="ECO:0000313" key="8">
    <source>
        <dbReference type="EMBL" id="MBK9981879.1"/>
    </source>
</evidence>
<dbReference type="EMBL" id="JADKGY010000001">
    <property type="protein sequence ID" value="MBK9981879.1"/>
    <property type="molecule type" value="Genomic_DNA"/>
</dbReference>
<evidence type="ECO:0000256" key="6">
    <source>
        <dbReference type="ARBA" id="ARBA00022842"/>
    </source>
</evidence>